<gene>
    <name evidence="2" type="ordered locus">MTR_4g101300</name>
</gene>
<keyword evidence="1 2" id="KW-0812">Transmembrane</keyword>
<reference evidence="3" key="3">
    <citation type="submission" date="2015-04" db="UniProtKB">
        <authorList>
            <consortium name="EnsemblPlants"/>
        </authorList>
    </citation>
    <scope>IDENTIFICATION</scope>
    <source>
        <strain evidence="3">cv. Jemalong A17</strain>
    </source>
</reference>
<protein>
    <submittedName>
        <fullName evidence="2">Transmembrane protein, putative</fullName>
    </submittedName>
</protein>
<keyword evidence="4" id="KW-1185">Reference proteome</keyword>
<evidence type="ECO:0000313" key="2">
    <source>
        <dbReference type="EMBL" id="AES90942.1"/>
    </source>
</evidence>
<evidence type="ECO:0000313" key="3">
    <source>
        <dbReference type="EnsemblPlants" id="AES90942"/>
    </source>
</evidence>
<organism evidence="2 4">
    <name type="scientific">Medicago truncatula</name>
    <name type="common">Barrel medic</name>
    <name type="synonym">Medicago tribuloides</name>
    <dbReference type="NCBI Taxonomy" id="3880"/>
    <lineage>
        <taxon>Eukaryota</taxon>
        <taxon>Viridiplantae</taxon>
        <taxon>Streptophyta</taxon>
        <taxon>Embryophyta</taxon>
        <taxon>Tracheophyta</taxon>
        <taxon>Spermatophyta</taxon>
        <taxon>Magnoliopsida</taxon>
        <taxon>eudicotyledons</taxon>
        <taxon>Gunneridae</taxon>
        <taxon>Pentapetalae</taxon>
        <taxon>rosids</taxon>
        <taxon>fabids</taxon>
        <taxon>Fabales</taxon>
        <taxon>Fabaceae</taxon>
        <taxon>Papilionoideae</taxon>
        <taxon>50 kb inversion clade</taxon>
        <taxon>NPAAA clade</taxon>
        <taxon>Hologalegina</taxon>
        <taxon>IRL clade</taxon>
        <taxon>Trifolieae</taxon>
        <taxon>Medicago</taxon>
    </lineage>
</organism>
<evidence type="ECO:0000256" key="1">
    <source>
        <dbReference type="SAM" id="Phobius"/>
    </source>
</evidence>
<evidence type="ECO:0000313" key="4">
    <source>
        <dbReference type="Proteomes" id="UP000002051"/>
    </source>
</evidence>
<reference evidence="2 4" key="1">
    <citation type="journal article" date="2011" name="Nature">
        <title>The Medicago genome provides insight into the evolution of rhizobial symbioses.</title>
        <authorList>
            <person name="Young N.D."/>
            <person name="Debelle F."/>
            <person name="Oldroyd G.E."/>
            <person name="Geurts R."/>
            <person name="Cannon S.B."/>
            <person name="Udvardi M.K."/>
            <person name="Benedito V.A."/>
            <person name="Mayer K.F."/>
            <person name="Gouzy J."/>
            <person name="Schoof H."/>
            <person name="Van de Peer Y."/>
            <person name="Proost S."/>
            <person name="Cook D.R."/>
            <person name="Meyers B.C."/>
            <person name="Spannagl M."/>
            <person name="Cheung F."/>
            <person name="De Mita S."/>
            <person name="Krishnakumar V."/>
            <person name="Gundlach H."/>
            <person name="Zhou S."/>
            <person name="Mudge J."/>
            <person name="Bharti A.K."/>
            <person name="Murray J.D."/>
            <person name="Naoumkina M.A."/>
            <person name="Rosen B."/>
            <person name="Silverstein K.A."/>
            <person name="Tang H."/>
            <person name="Rombauts S."/>
            <person name="Zhao P.X."/>
            <person name="Zhou P."/>
            <person name="Barbe V."/>
            <person name="Bardou P."/>
            <person name="Bechner M."/>
            <person name="Bellec A."/>
            <person name="Berger A."/>
            <person name="Berges H."/>
            <person name="Bidwell S."/>
            <person name="Bisseling T."/>
            <person name="Choisne N."/>
            <person name="Couloux A."/>
            <person name="Denny R."/>
            <person name="Deshpande S."/>
            <person name="Dai X."/>
            <person name="Doyle J.J."/>
            <person name="Dudez A.M."/>
            <person name="Farmer A.D."/>
            <person name="Fouteau S."/>
            <person name="Franken C."/>
            <person name="Gibelin C."/>
            <person name="Gish J."/>
            <person name="Goldstein S."/>
            <person name="Gonzalez A.J."/>
            <person name="Green P.J."/>
            <person name="Hallab A."/>
            <person name="Hartog M."/>
            <person name="Hua A."/>
            <person name="Humphray S.J."/>
            <person name="Jeong D.H."/>
            <person name="Jing Y."/>
            <person name="Jocker A."/>
            <person name="Kenton S.M."/>
            <person name="Kim D.J."/>
            <person name="Klee K."/>
            <person name="Lai H."/>
            <person name="Lang C."/>
            <person name="Lin S."/>
            <person name="Macmil S.L."/>
            <person name="Magdelenat G."/>
            <person name="Matthews L."/>
            <person name="McCorrison J."/>
            <person name="Monaghan E.L."/>
            <person name="Mun J.H."/>
            <person name="Najar F.Z."/>
            <person name="Nicholson C."/>
            <person name="Noirot C."/>
            <person name="O'Bleness M."/>
            <person name="Paule C.R."/>
            <person name="Poulain J."/>
            <person name="Prion F."/>
            <person name="Qin B."/>
            <person name="Qu C."/>
            <person name="Retzel E.F."/>
            <person name="Riddle C."/>
            <person name="Sallet E."/>
            <person name="Samain S."/>
            <person name="Samson N."/>
            <person name="Sanders I."/>
            <person name="Saurat O."/>
            <person name="Scarpelli C."/>
            <person name="Schiex T."/>
            <person name="Segurens B."/>
            <person name="Severin A.J."/>
            <person name="Sherrier D.J."/>
            <person name="Shi R."/>
            <person name="Sims S."/>
            <person name="Singer S.R."/>
            <person name="Sinharoy S."/>
            <person name="Sterck L."/>
            <person name="Viollet A."/>
            <person name="Wang B.B."/>
            <person name="Wang K."/>
            <person name="Wang M."/>
            <person name="Wang X."/>
            <person name="Warfsmann J."/>
            <person name="Weissenbach J."/>
            <person name="White D.D."/>
            <person name="White J.D."/>
            <person name="Wiley G.B."/>
            <person name="Wincker P."/>
            <person name="Xing Y."/>
            <person name="Yang L."/>
            <person name="Yao Z."/>
            <person name="Ying F."/>
            <person name="Zhai J."/>
            <person name="Zhou L."/>
            <person name="Zuber A."/>
            <person name="Denarie J."/>
            <person name="Dixon R.A."/>
            <person name="May G.D."/>
            <person name="Schwartz D.C."/>
            <person name="Rogers J."/>
            <person name="Quetier F."/>
            <person name="Town C.D."/>
            <person name="Roe B.A."/>
        </authorList>
    </citation>
    <scope>NUCLEOTIDE SEQUENCE [LARGE SCALE GENOMIC DNA]</scope>
    <source>
        <strain evidence="2">A17</strain>
        <strain evidence="3 4">cv. Jemalong A17</strain>
    </source>
</reference>
<dbReference type="HOGENOM" id="CLU_2200864_0_0_1"/>
<proteinExistence type="predicted"/>
<dbReference type="PaxDb" id="3880-AES90942"/>
<accession>G7JIZ9</accession>
<dbReference type="AlphaFoldDB" id="G7JIZ9"/>
<dbReference type="Proteomes" id="UP000002051">
    <property type="component" value="Chromosome 4"/>
</dbReference>
<name>G7JIZ9_MEDTR</name>
<sequence length="108" mass="11926">MGFLLRTTDASSPSLRGGARRLWFVKVVGSGTIVLPCFLTLSGWWLRIPWWWVVAEPFLASSSSPLDGLGALVGFRSVEICSVHGCCSAVTTPECLEAAFVSYWWDWI</sequence>
<dbReference type="EnsemblPlants" id="AES90942">
    <property type="protein sequence ID" value="AES90942"/>
    <property type="gene ID" value="MTR_4g101300"/>
</dbReference>
<reference evidence="2 4" key="2">
    <citation type="journal article" date="2014" name="BMC Genomics">
        <title>An improved genome release (version Mt4.0) for the model legume Medicago truncatula.</title>
        <authorList>
            <person name="Tang H."/>
            <person name="Krishnakumar V."/>
            <person name="Bidwell S."/>
            <person name="Rosen B."/>
            <person name="Chan A."/>
            <person name="Zhou S."/>
            <person name="Gentzbittel L."/>
            <person name="Childs K.L."/>
            <person name="Yandell M."/>
            <person name="Gundlach H."/>
            <person name="Mayer K.F."/>
            <person name="Schwartz D.C."/>
            <person name="Town C.D."/>
        </authorList>
    </citation>
    <scope>GENOME REANNOTATION</scope>
    <source>
        <strain evidence="3 4">cv. Jemalong A17</strain>
    </source>
</reference>
<dbReference type="EMBL" id="CM001220">
    <property type="protein sequence ID" value="AES90942.1"/>
    <property type="molecule type" value="Genomic_DNA"/>
</dbReference>
<keyword evidence="1" id="KW-0472">Membrane</keyword>
<feature type="transmembrane region" description="Helical" evidence="1">
    <location>
        <begin position="23"/>
        <end position="46"/>
    </location>
</feature>
<keyword evidence="1" id="KW-1133">Transmembrane helix</keyword>